<dbReference type="AlphaFoldDB" id="A0A915I4T5"/>
<evidence type="ECO:0000313" key="2">
    <source>
        <dbReference type="Proteomes" id="UP000887565"/>
    </source>
</evidence>
<protein>
    <submittedName>
        <fullName evidence="3">Uncharacterized protein</fullName>
    </submittedName>
</protein>
<dbReference type="WBParaSite" id="nRc.2.0.1.t08404-RA">
    <property type="protein sequence ID" value="nRc.2.0.1.t08404-RA"/>
    <property type="gene ID" value="nRc.2.0.1.g08404"/>
</dbReference>
<name>A0A915I4T5_ROMCU</name>
<accession>A0A915I4T5</accession>
<organism evidence="2 3">
    <name type="scientific">Romanomermis culicivorax</name>
    <name type="common">Nematode worm</name>
    <dbReference type="NCBI Taxonomy" id="13658"/>
    <lineage>
        <taxon>Eukaryota</taxon>
        <taxon>Metazoa</taxon>
        <taxon>Ecdysozoa</taxon>
        <taxon>Nematoda</taxon>
        <taxon>Enoplea</taxon>
        <taxon>Dorylaimia</taxon>
        <taxon>Mermithida</taxon>
        <taxon>Mermithoidea</taxon>
        <taxon>Mermithidae</taxon>
        <taxon>Romanomermis</taxon>
    </lineage>
</organism>
<dbReference type="Proteomes" id="UP000887565">
    <property type="component" value="Unplaced"/>
</dbReference>
<evidence type="ECO:0000313" key="3">
    <source>
        <dbReference type="WBParaSite" id="nRc.2.0.1.t08404-RA"/>
    </source>
</evidence>
<proteinExistence type="predicted"/>
<sequence>MERNAVLRRNSRLQRPNDPVRNWLAPKRRRQSWSGEIAAPKHRNLAFALSRELTHHLALDLAH</sequence>
<reference evidence="3" key="1">
    <citation type="submission" date="2022-11" db="UniProtKB">
        <authorList>
            <consortium name="WormBaseParasite"/>
        </authorList>
    </citation>
    <scope>IDENTIFICATION</scope>
</reference>
<evidence type="ECO:0000256" key="1">
    <source>
        <dbReference type="SAM" id="MobiDB-lite"/>
    </source>
</evidence>
<keyword evidence="2" id="KW-1185">Reference proteome</keyword>
<feature type="region of interest" description="Disordered" evidence="1">
    <location>
        <begin position="1"/>
        <end position="20"/>
    </location>
</feature>